<reference evidence="2 3" key="1">
    <citation type="submission" date="2019-12" db="EMBL/GenBank/DDBJ databases">
        <authorList>
            <person name="Kim Y.S."/>
        </authorList>
    </citation>
    <scope>NUCLEOTIDE SEQUENCE [LARGE SCALE GENOMIC DNA]</scope>
    <source>
        <strain evidence="2 3">GA093</strain>
    </source>
</reference>
<keyword evidence="3" id="KW-1185">Reference proteome</keyword>
<name>A0A6I4NRB8_9FLAO</name>
<proteinExistence type="predicted"/>
<evidence type="ECO:0000256" key="1">
    <source>
        <dbReference type="SAM" id="MobiDB-lite"/>
    </source>
</evidence>
<evidence type="ECO:0000313" key="2">
    <source>
        <dbReference type="EMBL" id="MWB96770.1"/>
    </source>
</evidence>
<dbReference type="EMBL" id="WSTB01000018">
    <property type="protein sequence ID" value="MWB96770.1"/>
    <property type="molecule type" value="Genomic_DNA"/>
</dbReference>
<dbReference type="RefSeq" id="WP_160376657.1">
    <property type="nucleotide sequence ID" value="NZ_WSTB01000018.1"/>
</dbReference>
<dbReference type="Proteomes" id="UP000471501">
    <property type="component" value="Unassembled WGS sequence"/>
</dbReference>
<comment type="caution">
    <text evidence="2">The sequence shown here is derived from an EMBL/GenBank/DDBJ whole genome shotgun (WGS) entry which is preliminary data.</text>
</comment>
<organism evidence="2 3">
    <name type="scientific">Flavobacterium hydrocarbonoxydans</name>
    <dbReference type="NCBI Taxonomy" id="2683249"/>
    <lineage>
        <taxon>Bacteria</taxon>
        <taxon>Pseudomonadati</taxon>
        <taxon>Bacteroidota</taxon>
        <taxon>Flavobacteriia</taxon>
        <taxon>Flavobacteriales</taxon>
        <taxon>Flavobacteriaceae</taxon>
        <taxon>Flavobacterium</taxon>
    </lineage>
</organism>
<sequence>MATNLNTILSWFKTGLKPTQAQFWASWQSFWHKDELIPQSNIADLISTLNAKAEKSQLEGHNHDPEAHSESIGEKLDKGGYAGTAKDIDERIAAIENPDRVLKFGTINIAGLAITIEANAFAWVLNKAAYLTPDAFTETIPAATAGMYRNDILIGNQFGQYSIIEGIEAANGEAAAEPAVPSGTIKLGFISVFGTAIAGSGSTPSIEKTTMVDADRIVIDDSADSFSKKSVKWVSIKANLKAWFDTLYKSWILGINIQSGITYTLGLNDYNKRIVFTNSNPVAFTIPTNASLAIPIGSKFEFTQKGNGVVTLGGAGINFTTNLQLVMVKGETRTITKIGTDEWTVEGFNIPKRTFSVVFSWTGTYVGSITDYAPNREGGHFNNPVFDTSVNYGNLLYMPFKCKIKAVVHGGNALGTPVSLKINKRLGSSGFETIASKTVGPYSNGSTPYVFSYGTDIDSTKIIDAGGSIMITFNNNNVSTGVWRTPSLLIYFEEEF</sequence>
<evidence type="ECO:0000313" key="3">
    <source>
        <dbReference type="Proteomes" id="UP000471501"/>
    </source>
</evidence>
<accession>A0A6I4NRB8</accession>
<protein>
    <submittedName>
        <fullName evidence="2">Uncharacterized protein</fullName>
    </submittedName>
</protein>
<feature type="region of interest" description="Disordered" evidence="1">
    <location>
        <begin position="55"/>
        <end position="77"/>
    </location>
</feature>
<gene>
    <name evidence="2" type="ORF">GON26_20605</name>
</gene>
<dbReference type="AlphaFoldDB" id="A0A6I4NRB8"/>